<sequence>MGFKINDKGSKTYEKVFELLLCLKGNMLAPAMNQFTGALFKYPENKNS</sequence>
<dbReference type="EMBL" id="CP134537">
    <property type="protein sequence ID" value="WNH09006.1"/>
    <property type="molecule type" value="Genomic_DNA"/>
</dbReference>
<dbReference type="Pfam" id="PF15979">
    <property type="entry name" value="Glyco_hydro_115"/>
    <property type="match status" value="1"/>
</dbReference>
<accession>A0ABY9XSV4</accession>
<evidence type="ECO:0000313" key="2">
    <source>
        <dbReference type="Proteomes" id="UP001302806"/>
    </source>
</evidence>
<proteinExistence type="predicted"/>
<organism evidence="1 2">
    <name type="scientific">Thalassobellus suaedae</name>
    <dbReference type="NCBI Taxonomy" id="3074124"/>
    <lineage>
        <taxon>Bacteria</taxon>
        <taxon>Pseudomonadati</taxon>
        <taxon>Bacteroidota</taxon>
        <taxon>Flavobacteriia</taxon>
        <taxon>Flavobacteriales</taxon>
        <taxon>Flavobacteriaceae</taxon>
        <taxon>Thalassobellus</taxon>
    </lineage>
</organism>
<protein>
    <submittedName>
        <fullName evidence="1">Glycosyl hydrolase 115 family protein</fullName>
    </submittedName>
</protein>
<gene>
    <name evidence="1" type="ORF">RHP51_18540</name>
</gene>
<dbReference type="Gene3D" id="3.20.20.520">
    <property type="entry name" value="Glycosyl hydrolase family 115"/>
    <property type="match status" value="1"/>
</dbReference>
<keyword evidence="1" id="KW-0378">Hydrolase</keyword>
<dbReference type="Proteomes" id="UP001302806">
    <property type="component" value="Chromosome"/>
</dbReference>
<reference evidence="1 2" key="1">
    <citation type="submission" date="2023-09" db="EMBL/GenBank/DDBJ databases">
        <title>Thalassobella suaedae gen. nov., sp. nov., a marine bacterium of the family Flavobacteriaceae isolated from a halophyte Suaeda japonica.</title>
        <authorList>
            <person name="Lee S.Y."/>
            <person name="Hwang C.Y."/>
        </authorList>
    </citation>
    <scope>NUCLEOTIDE SEQUENCE [LARGE SCALE GENOMIC DNA]</scope>
    <source>
        <strain evidence="1 2">HL-DH14</strain>
    </source>
</reference>
<dbReference type="InterPro" id="IPR042301">
    <property type="entry name" value="GH115_sf"/>
</dbReference>
<evidence type="ECO:0000313" key="1">
    <source>
        <dbReference type="EMBL" id="WNH09006.1"/>
    </source>
</evidence>
<dbReference type="GO" id="GO:0016787">
    <property type="term" value="F:hydrolase activity"/>
    <property type="evidence" value="ECO:0007669"/>
    <property type="project" value="UniProtKB-KW"/>
</dbReference>
<dbReference type="InterPro" id="IPR031924">
    <property type="entry name" value="GH115"/>
</dbReference>
<name>A0ABY9XSV4_9FLAO</name>